<dbReference type="SUPFAM" id="SSF57802">
    <property type="entry name" value="Rubredoxin-like"/>
    <property type="match status" value="1"/>
</dbReference>
<sequence length="170" mass="19592">MMVKKEMTRKFLEDAFCGESKAHMKYSIYAEDAEAQGKKNLAKLWRAIAYAEFVHARNHFKALGYLGAVDTNLEDSAAGEHFEIEEMYPVYKNASEFQEEKEAVRSAHFALEAEKIHEKMYNDAREYLKSNEDLEDKKIFICEVCGYTTFDAAPEKCPVCGAPKEKFKEF</sequence>
<dbReference type="InterPro" id="IPR024934">
    <property type="entry name" value="Rubredoxin-like_dom"/>
</dbReference>
<feature type="domain" description="Ferritin-like diiron" evidence="4">
    <location>
        <begin position="2"/>
        <end position="132"/>
    </location>
</feature>
<keyword evidence="1" id="KW-0813">Transport</keyword>
<evidence type="ECO:0000256" key="1">
    <source>
        <dbReference type="ARBA" id="ARBA00022448"/>
    </source>
</evidence>
<dbReference type="PROSITE" id="PS50903">
    <property type="entry name" value="RUBREDOXIN_LIKE"/>
    <property type="match status" value="1"/>
</dbReference>
<evidence type="ECO:0000259" key="3">
    <source>
        <dbReference type="PROSITE" id="PS50903"/>
    </source>
</evidence>
<dbReference type="Gene3D" id="2.20.28.10">
    <property type="match status" value="1"/>
</dbReference>
<dbReference type="Proteomes" id="UP001232493">
    <property type="component" value="Chromosome"/>
</dbReference>
<evidence type="ECO:0000256" key="2">
    <source>
        <dbReference type="ARBA" id="ARBA00022982"/>
    </source>
</evidence>
<dbReference type="CDD" id="cd01041">
    <property type="entry name" value="Rubrerythrin"/>
    <property type="match status" value="1"/>
</dbReference>
<dbReference type="InterPro" id="IPR048574">
    <property type="entry name" value="RUBY_RBDX"/>
</dbReference>
<dbReference type="Pfam" id="PF02915">
    <property type="entry name" value="Rubrerythrin"/>
    <property type="match status" value="1"/>
</dbReference>
<dbReference type="InterPro" id="IPR012347">
    <property type="entry name" value="Ferritin-like"/>
</dbReference>
<feature type="domain" description="Rubredoxin-like" evidence="3">
    <location>
        <begin position="137"/>
        <end position="170"/>
    </location>
</feature>
<dbReference type="CDD" id="cd00729">
    <property type="entry name" value="rubredoxin_SM"/>
    <property type="match status" value="1"/>
</dbReference>
<dbReference type="InterPro" id="IPR003251">
    <property type="entry name" value="Rr_diiron-bd_dom"/>
</dbReference>
<proteinExistence type="predicted"/>
<gene>
    <name evidence="5" type="ORF">JRV97_08880</name>
</gene>
<dbReference type="Pfam" id="PF21349">
    <property type="entry name" value="RUBY_RBDX"/>
    <property type="match status" value="1"/>
</dbReference>
<dbReference type="Gene3D" id="1.20.1260.10">
    <property type="match status" value="1"/>
</dbReference>
<dbReference type="EMBL" id="CP069362">
    <property type="protein sequence ID" value="WGS66101.1"/>
    <property type="molecule type" value="Genomic_DNA"/>
</dbReference>
<evidence type="ECO:0000259" key="4">
    <source>
        <dbReference type="PROSITE" id="PS50905"/>
    </source>
</evidence>
<dbReference type="SUPFAM" id="SSF47240">
    <property type="entry name" value="Ferritin-like"/>
    <property type="match status" value="1"/>
</dbReference>
<name>A0ABY8PTW2_9BACT</name>
<dbReference type="InterPro" id="IPR009040">
    <property type="entry name" value="Ferritin-like_diiron"/>
</dbReference>
<reference evidence="5 6" key="1">
    <citation type="submission" date="2021-02" db="EMBL/GenBank/DDBJ databases">
        <title>Characterization of Marinitoga sp. nov. str. BP5-C20A.</title>
        <authorList>
            <person name="Erauso G."/>
            <person name="Postec A."/>
        </authorList>
    </citation>
    <scope>NUCLEOTIDE SEQUENCE [LARGE SCALE GENOMIC DNA]</scope>
    <source>
        <strain evidence="5 6">BP5-C20A</strain>
    </source>
</reference>
<keyword evidence="6" id="KW-1185">Reference proteome</keyword>
<organism evidence="5 6">
    <name type="scientific">Marinitoga aeolica</name>
    <dbReference type="NCBI Taxonomy" id="2809031"/>
    <lineage>
        <taxon>Bacteria</taxon>
        <taxon>Thermotogati</taxon>
        <taxon>Thermotogota</taxon>
        <taxon>Thermotogae</taxon>
        <taxon>Petrotogales</taxon>
        <taxon>Petrotogaceae</taxon>
        <taxon>Marinitoga</taxon>
    </lineage>
</organism>
<dbReference type="InterPro" id="IPR009078">
    <property type="entry name" value="Ferritin-like_SF"/>
</dbReference>
<dbReference type="PANTHER" id="PTHR33746">
    <property type="entry name" value="RUBRERYTHRIN"/>
    <property type="match status" value="1"/>
</dbReference>
<dbReference type="PROSITE" id="PS50905">
    <property type="entry name" value="FERRITIN_LIKE"/>
    <property type="match status" value="1"/>
</dbReference>
<evidence type="ECO:0000313" key="6">
    <source>
        <dbReference type="Proteomes" id="UP001232493"/>
    </source>
</evidence>
<keyword evidence="2" id="KW-0249">Electron transport</keyword>
<dbReference type="PANTHER" id="PTHR33746:SF4">
    <property type="entry name" value="RUBRERYTHRIN"/>
    <property type="match status" value="1"/>
</dbReference>
<accession>A0ABY8PTW2</accession>
<protein>
    <submittedName>
        <fullName evidence="5">Rubrerythrin family protein</fullName>
    </submittedName>
</protein>
<dbReference type="InterPro" id="IPR052753">
    <property type="entry name" value="Rbr2/Nigerythrin"/>
</dbReference>
<evidence type="ECO:0000313" key="5">
    <source>
        <dbReference type="EMBL" id="WGS66101.1"/>
    </source>
</evidence>